<feature type="transmembrane region" description="Helical" evidence="9">
    <location>
        <begin position="147"/>
        <end position="167"/>
    </location>
</feature>
<reference evidence="12" key="1">
    <citation type="submission" date="2023-01" db="EMBL/GenBank/DDBJ databases">
        <title>Key to firefly adult light organ development and bioluminescence: homeobox transcription factors regulate luciferase expression and transportation to peroxisome.</title>
        <authorList>
            <person name="Fu X."/>
        </authorList>
    </citation>
    <scope>NUCLEOTIDE SEQUENCE [LARGE SCALE GENOMIC DNA]</scope>
</reference>
<dbReference type="GO" id="GO:0005886">
    <property type="term" value="C:plasma membrane"/>
    <property type="evidence" value="ECO:0007669"/>
    <property type="project" value="UniProtKB-SubCell"/>
</dbReference>
<proteinExistence type="inferred from homology"/>
<dbReference type="FunFam" id="1.20.1250.20:FF:000055">
    <property type="entry name" value="Facilitated trehalose transporter Tret1-2 homolog"/>
    <property type="match status" value="1"/>
</dbReference>
<dbReference type="PRINTS" id="PR00171">
    <property type="entry name" value="SUGRTRNSPORT"/>
</dbReference>
<dbReference type="InterPro" id="IPR020846">
    <property type="entry name" value="MFS_dom"/>
</dbReference>
<keyword evidence="5 9" id="KW-0472">Membrane</keyword>
<comment type="similarity">
    <text evidence="7">Belongs to the major facilitator superfamily. Sugar transporter (TC 2.A.1.1) family. Trehalose transporter subfamily.</text>
</comment>
<dbReference type="Gene3D" id="1.20.1250.20">
    <property type="entry name" value="MFS general substrate transporter like domains"/>
    <property type="match status" value="1"/>
</dbReference>
<dbReference type="CDD" id="cd17358">
    <property type="entry name" value="MFS_GLUT6_8_Class3_like"/>
    <property type="match status" value="1"/>
</dbReference>
<evidence type="ECO:0000256" key="6">
    <source>
        <dbReference type="ARBA" id="ARBA00023180"/>
    </source>
</evidence>
<evidence type="ECO:0000313" key="12">
    <source>
        <dbReference type="Proteomes" id="UP001353858"/>
    </source>
</evidence>
<dbReference type="NCBIfam" id="TIGR00879">
    <property type="entry name" value="SP"/>
    <property type="match status" value="1"/>
</dbReference>
<dbReference type="PANTHER" id="PTHR48021">
    <property type="match status" value="1"/>
</dbReference>
<dbReference type="SUPFAM" id="SSF103473">
    <property type="entry name" value="MFS general substrate transporter"/>
    <property type="match status" value="1"/>
</dbReference>
<feature type="transmembrane region" description="Helical" evidence="9">
    <location>
        <begin position="361"/>
        <end position="382"/>
    </location>
</feature>
<dbReference type="PROSITE" id="PS50850">
    <property type="entry name" value="MFS"/>
    <property type="match status" value="1"/>
</dbReference>
<feature type="transmembrane region" description="Helical" evidence="9">
    <location>
        <begin position="88"/>
        <end position="108"/>
    </location>
</feature>
<dbReference type="Pfam" id="PF00083">
    <property type="entry name" value="Sugar_tr"/>
    <property type="match status" value="1"/>
</dbReference>
<feature type="domain" description="Major facilitator superfamily (MFS) profile" evidence="10">
    <location>
        <begin position="15"/>
        <end position="449"/>
    </location>
</feature>
<protein>
    <recommendedName>
        <fullName evidence="10">Major facilitator superfamily (MFS) profile domain-containing protein</fullName>
    </recommendedName>
</protein>
<feature type="transmembrane region" description="Helical" evidence="9">
    <location>
        <begin position="173"/>
        <end position="191"/>
    </location>
</feature>
<feature type="transmembrane region" description="Helical" evidence="9">
    <location>
        <begin position="59"/>
        <end position="81"/>
    </location>
</feature>
<dbReference type="InterPro" id="IPR050549">
    <property type="entry name" value="MFS_Trehalose_Transporter"/>
</dbReference>
<keyword evidence="12" id="KW-1185">Reference proteome</keyword>
<dbReference type="EMBL" id="JARPUR010000004">
    <property type="protein sequence ID" value="KAK4877065.1"/>
    <property type="molecule type" value="Genomic_DNA"/>
</dbReference>
<keyword evidence="3 9" id="KW-0812">Transmembrane</keyword>
<sequence>MMEKSTTENESKKFPQYLAAITVCLGASATGTVLAWTSNISTELKEGKYNDIPISESDFGWIGSIINLGAMCVCFPIGIICDKIGRKIATLLLTIPFITGWLLIVFANSLAMLLAGRFIIGVAGGAFCIAAPLYTSEIADKKIRGALGSYFQLFLSMGILLAYILGYALSTRVYTIIMAIVPALFCISFVFQPETPIFRMKQGNEKEARRILTRLRGKHYDIDGEIAEIKETLDELKRNNVTLLRSLQKRSSKIATVVSFSLMFFQQAAGTNAVIFYTRDIFLLAKSGLEPAQATMIIGAIQVIATFASTNVIDRLGRRILLLTSSFFMAVGLIMLGVFFTLQHMESIPESTLTSISFLPIVGLALFMTVFALGFGPIPWMIASELYPTEIKSIASAAAGTFNWFMSFLITKFYGQIQMKVGGDVTFYIFAGFCILATIFVFIVVPETKGKSLEEIQRELNKESPMKGIDNKSFS</sequence>
<dbReference type="InterPro" id="IPR036259">
    <property type="entry name" value="MFS_trans_sf"/>
</dbReference>
<dbReference type="PANTHER" id="PTHR48021:SF1">
    <property type="entry name" value="GH07001P-RELATED"/>
    <property type="match status" value="1"/>
</dbReference>
<feature type="transmembrane region" description="Helical" evidence="9">
    <location>
        <begin position="320"/>
        <end position="341"/>
    </location>
</feature>
<keyword evidence="4 9" id="KW-1133">Transmembrane helix</keyword>
<feature type="transmembrane region" description="Helical" evidence="9">
    <location>
        <begin position="292"/>
        <end position="313"/>
    </location>
</feature>
<organism evidence="11 12">
    <name type="scientific">Aquatica leii</name>
    <dbReference type="NCBI Taxonomy" id="1421715"/>
    <lineage>
        <taxon>Eukaryota</taxon>
        <taxon>Metazoa</taxon>
        <taxon>Ecdysozoa</taxon>
        <taxon>Arthropoda</taxon>
        <taxon>Hexapoda</taxon>
        <taxon>Insecta</taxon>
        <taxon>Pterygota</taxon>
        <taxon>Neoptera</taxon>
        <taxon>Endopterygota</taxon>
        <taxon>Coleoptera</taxon>
        <taxon>Polyphaga</taxon>
        <taxon>Elateriformia</taxon>
        <taxon>Elateroidea</taxon>
        <taxon>Lampyridae</taxon>
        <taxon>Luciolinae</taxon>
        <taxon>Aquatica</taxon>
    </lineage>
</organism>
<feature type="transmembrane region" description="Helical" evidence="9">
    <location>
        <begin position="394"/>
        <end position="415"/>
    </location>
</feature>
<dbReference type="InterPro" id="IPR005828">
    <property type="entry name" value="MFS_sugar_transport-like"/>
</dbReference>
<evidence type="ECO:0000256" key="2">
    <source>
        <dbReference type="ARBA" id="ARBA00022475"/>
    </source>
</evidence>
<evidence type="ECO:0000256" key="4">
    <source>
        <dbReference type="ARBA" id="ARBA00022989"/>
    </source>
</evidence>
<dbReference type="PROSITE" id="PS00217">
    <property type="entry name" value="SUGAR_TRANSPORT_2"/>
    <property type="match status" value="1"/>
</dbReference>
<gene>
    <name evidence="11" type="ORF">RN001_009571</name>
</gene>
<comment type="caution">
    <text evidence="11">The sequence shown here is derived from an EMBL/GenBank/DDBJ whole genome shotgun (WGS) entry which is preliminary data.</text>
</comment>
<evidence type="ECO:0000256" key="1">
    <source>
        <dbReference type="ARBA" id="ARBA00004651"/>
    </source>
</evidence>
<evidence type="ECO:0000256" key="3">
    <source>
        <dbReference type="ARBA" id="ARBA00022692"/>
    </source>
</evidence>
<name>A0AAN7SPZ9_9COLE</name>
<keyword evidence="2" id="KW-1003">Cell membrane</keyword>
<dbReference type="Proteomes" id="UP001353858">
    <property type="component" value="Unassembled WGS sequence"/>
</dbReference>
<keyword evidence="8" id="KW-0813">Transport</keyword>
<dbReference type="AlphaFoldDB" id="A0AAN7SPZ9"/>
<feature type="transmembrane region" description="Helical" evidence="9">
    <location>
        <begin position="427"/>
        <end position="445"/>
    </location>
</feature>
<evidence type="ECO:0000256" key="9">
    <source>
        <dbReference type="SAM" id="Phobius"/>
    </source>
</evidence>
<dbReference type="GO" id="GO:0051119">
    <property type="term" value="F:sugar transmembrane transporter activity"/>
    <property type="evidence" value="ECO:0007669"/>
    <property type="project" value="InterPro"/>
</dbReference>
<evidence type="ECO:0000256" key="8">
    <source>
        <dbReference type="RuleBase" id="RU003346"/>
    </source>
</evidence>
<feature type="transmembrane region" description="Helical" evidence="9">
    <location>
        <begin position="254"/>
        <end position="277"/>
    </location>
</feature>
<evidence type="ECO:0000256" key="7">
    <source>
        <dbReference type="ARBA" id="ARBA00024348"/>
    </source>
</evidence>
<dbReference type="InterPro" id="IPR044775">
    <property type="entry name" value="MFS_ERD6/Tret1-like"/>
</dbReference>
<evidence type="ECO:0000256" key="5">
    <source>
        <dbReference type="ARBA" id="ARBA00023136"/>
    </source>
</evidence>
<accession>A0AAN7SPZ9</accession>
<evidence type="ECO:0000259" key="10">
    <source>
        <dbReference type="PROSITE" id="PS50850"/>
    </source>
</evidence>
<evidence type="ECO:0000313" key="11">
    <source>
        <dbReference type="EMBL" id="KAK4877065.1"/>
    </source>
</evidence>
<feature type="transmembrane region" description="Helical" evidence="9">
    <location>
        <begin position="114"/>
        <end position="135"/>
    </location>
</feature>
<keyword evidence="6" id="KW-0325">Glycoprotein</keyword>
<dbReference type="InterPro" id="IPR003663">
    <property type="entry name" value="Sugar/inositol_transpt"/>
</dbReference>
<comment type="subcellular location">
    <subcellularLocation>
        <location evidence="1">Cell membrane</location>
        <topology evidence="1">Multi-pass membrane protein</topology>
    </subcellularLocation>
</comment>
<dbReference type="InterPro" id="IPR005829">
    <property type="entry name" value="Sugar_transporter_CS"/>
</dbReference>